<proteinExistence type="predicted"/>
<dbReference type="Proteomes" id="UP000794436">
    <property type="component" value="Unassembled WGS sequence"/>
</dbReference>
<protein>
    <submittedName>
        <fullName evidence="2">Uncharacterized protein</fullName>
    </submittedName>
</protein>
<keyword evidence="3" id="KW-1185">Reference proteome</keyword>
<organism evidence="2 3">
    <name type="scientific">Pythium oligandrum</name>
    <name type="common">Mycoparasitic fungus</name>
    <dbReference type="NCBI Taxonomy" id="41045"/>
    <lineage>
        <taxon>Eukaryota</taxon>
        <taxon>Sar</taxon>
        <taxon>Stramenopiles</taxon>
        <taxon>Oomycota</taxon>
        <taxon>Peronosporomycetes</taxon>
        <taxon>Pythiales</taxon>
        <taxon>Pythiaceae</taxon>
        <taxon>Pythium</taxon>
    </lineage>
</organism>
<gene>
    <name evidence="2" type="ORF">Poli38472_008331</name>
</gene>
<evidence type="ECO:0000313" key="3">
    <source>
        <dbReference type="Proteomes" id="UP000794436"/>
    </source>
</evidence>
<dbReference type="EMBL" id="SPLM01000037">
    <property type="protein sequence ID" value="TMW65689.1"/>
    <property type="molecule type" value="Genomic_DNA"/>
</dbReference>
<sequence>MNSNLHIDSNLNDLDMASYGVNAMSMASPGDHHSSFVQQLHDVQAYPADGNMMPDMMGNYDPMGTDANGKNRNRGNYRCSKCGEPKKGHVCPLVPANFKCARCGLTKKACVCEAPSTRSIGIQVEMDEDMTTRALDLSVQGIIEFQTPAGGYPSPSGYVSPSGFPSPVSYTSPPSSAYASPVSYATPPRSAFG</sequence>
<reference evidence="2" key="1">
    <citation type="submission" date="2019-03" db="EMBL/GenBank/DDBJ databases">
        <title>Long read genome sequence of the mycoparasitic Pythium oligandrum ATCC 38472 isolated from sugarbeet rhizosphere.</title>
        <authorList>
            <person name="Gaulin E."/>
        </authorList>
    </citation>
    <scope>NUCLEOTIDE SEQUENCE</scope>
    <source>
        <strain evidence="2">ATCC 38472_TT</strain>
    </source>
</reference>
<comment type="caution">
    <text evidence="2">The sequence shown here is derived from an EMBL/GenBank/DDBJ whole genome shotgun (WGS) entry which is preliminary data.</text>
</comment>
<evidence type="ECO:0000256" key="1">
    <source>
        <dbReference type="SAM" id="MobiDB-lite"/>
    </source>
</evidence>
<feature type="region of interest" description="Disordered" evidence="1">
    <location>
        <begin position="163"/>
        <end position="193"/>
    </location>
</feature>
<accession>A0A8K1CMA5</accession>
<name>A0A8K1CMA5_PYTOL</name>
<dbReference type="AlphaFoldDB" id="A0A8K1CMA5"/>
<dbReference type="OrthoDB" id="6362633at2759"/>
<evidence type="ECO:0000313" key="2">
    <source>
        <dbReference type="EMBL" id="TMW65689.1"/>
    </source>
</evidence>